<dbReference type="EMBL" id="JAAGWF010000015">
    <property type="protein sequence ID" value="NEK59040.1"/>
    <property type="molecule type" value="Genomic_DNA"/>
</dbReference>
<keyword evidence="1" id="KW-1133">Transmembrane helix</keyword>
<evidence type="ECO:0000313" key="2">
    <source>
        <dbReference type="EMBL" id="NEK59040.1"/>
    </source>
</evidence>
<dbReference type="AlphaFoldDB" id="A0A7K3W2Y8"/>
<reference evidence="2 3" key="1">
    <citation type="submission" date="2020-02" db="EMBL/GenBank/DDBJ databases">
        <title>Geodermatophilus sabuli CPCC 205279 I12A-02694.</title>
        <authorList>
            <person name="Jiang Z."/>
        </authorList>
    </citation>
    <scope>NUCLEOTIDE SEQUENCE [LARGE SCALE GENOMIC DNA]</scope>
    <source>
        <strain evidence="2 3">I12A-02694</strain>
    </source>
</reference>
<sequence>MLRWLFALVVAVIVSAFALLLITGQYVNDGPVLVTVSRGHGIHLGDLFIVSGWAAALLSELGLLVTSGRRSRRLTPASDAGSDGLTAR</sequence>
<keyword evidence="1" id="KW-0472">Membrane</keyword>
<proteinExistence type="predicted"/>
<keyword evidence="1" id="KW-0812">Transmembrane</keyword>
<keyword evidence="3" id="KW-1185">Reference proteome</keyword>
<dbReference type="RefSeq" id="WP_163482405.1">
    <property type="nucleotide sequence ID" value="NZ_JAAGWF010000015.1"/>
</dbReference>
<evidence type="ECO:0000256" key="1">
    <source>
        <dbReference type="SAM" id="Phobius"/>
    </source>
</evidence>
<feature type="transmembrane region" description="Helical" evidence="1">
    <location>
        <begin position="42"/>
        <end position="65"/>
    </location>
</feature>
<protein>
    <submittedName>
        <fullName evidence="2">Uncharacterized protein</fullName>
    </submittedName>
</protein>
<accession>A0A7K3W2Y8</accession>
<organism evidence="2 3">
    <name type="scientific">Geodermatophilus sabuli</name>
    <dbReference type="NCBI Taxonomy" id="1564158"/>
    <lineage>
        <taxon>Bacteria</taxon>
        <taxon>Bacillati</taxon>
        <taxon>Actinomycetota</taxon>
        <taxon>Actinomycetes</taxon>
        <taxon>Geodermatophilales</taxon>
        <taxon>Geodermatophilaceae</taxon>
        <taxon>Geodermatophilus</taxon>
    </lineage>
</organism>
<name>A0A7K3W2Y8_9ACTN</name>
<comment type="caution">
    <text evidence="2">The sequence shown here is derived from an EMBL/GenBank/DDBJ whole genome shotgun (WGS) entry which is preliminary data.</text>
</comment>
<evidence type="ECO:0000313" key="3">
    <source>
        <dbReference type="Proteomes" id="UP000470246"/>
    </source>
</evidence>
<gene>
    <name evidence="2" type="ORF">GCU56_14305</name>
</gene>
<dbReference type="Proteomes" id="UP000470246">
    <property type="component" value="Unassembled WGS sequence"/>
</dbReference>